<dbReference type="EC" id="3.1.3.-" evidence="1"/>
<reference evidence="5" key="1">
    <citation type="submission" date="2020-02" db="EMBL/GenBank/DDBJ databases">
        <authorList>
            <person name="Shen X.-R."/>
            <person name="Zhang Y.-X."/>
        </authorList>
    </citation>
    <scope>NUCLEOTIDE SEQUENCE</scope>
    <source>
        <strain evidence="5">SYP-B3998</strain>
    </source>
</reference>
<feature type="binding site" evidence="4">
    <location>
        <position position="42"/>
    </location>
    <ligand>
        <name>Mg(2+)</name>
        <dbReference type="ChEBI" id="CHEBI:18420"/>
    </ligand>
</feature>
<feature type="binding site" evidence="3">
    <location>
        <position position="214"/>
    </location>
    <ligand>
        <name>substrate</name>
    </ligand>
</feature>
<dbReference type="AlphaFoldDB" id="A0A6G4A810"/>
<proteinExistence type="inferred from homology"/>
<organism evidence="5">
    <name type="scientific">Paenibacillus sp. SYP-B3998</name>
    <dbReference type="NCBI Taxonomy" id="2678564"/>
    <lineage>
        <taxon>Bacteria</taxon>
        <taxon>Bacillati</taxon>
        <taxon>Bacillota</taxon>
        <taxon>Bacilli</taxon>
        <taxon>Bacillales</taxon>
        <taxon>Paenibacillaceae</taxon>
        <taxon>Paenibacillus</taxon>
    </lineage>
</organism>
<evidence type="ECO:0000256" key="1">
    <source>
        <dbReference type="PIRNR" id="PIRNR000915"/>
    </source>
</evidence>
<feature type="active site" description="Proton donor" evidence="2">
    <location>
        <position position="42"/>
    </location>
</feature>
<dbReference type="SUPFAM" id="SSF56784">
    <property type="entry name" value="HAD-like"/>
    <property type="match status" value="1"/>
</dbReference>
<dbReference type="RefSeq" id="WP_163953891.1">
    <property type="nucleotide sequence ID" value="NZ_JAAIKC010000023.1"/>
</dbReference>
<sequence length="294" mass="32439">MSEHVVHHKNGFEPFYGNAVKKEQKKAQKGLDDFQGYLFDLDGTVYAGNKILPGVLSTLNKLREQGKMVLFVTNTTIHTRDGVRDRLQQLGVPCSEDDILTALCVSRMYCQEHLPKAKVLMIGEQAMKSELENYGVETTEDALSATHVLVGLDRQFTYERLTLGMNALRNGARLLAANPDPFCPLEDGAIPDTWSLVKALETASLQPVFKVIGKPSDYYAQKALDKLDAAPEACLMVGDRVSTDICFGNANGMYSALVLTGADSRKDIMLQGIEPDYVLASLSEIVGERRRYGD</sequence>
<dbReference type="Pfam" id="PF13242">
    <property type="entry name" value="Hydrolase_like"/>
    <property type="match status" value="1"/>
</dbReference>
<accession>A0A6G4A810</accession>
<dbReference type="InterPro" id="IPR023214">
    <property type="entry name" value="HAD_sf"/>
</dbReference>
<dbReference type="InterPro" id="IPR006357">
    <property type="entry name" value="HAD-SF_hydro_IIA"/>
</dbReference>
<dbReference type="Pfam" id="PF13344">
    <property type="entry name" value="Hydrolase_6"/>
    <property type="match status" value="1"/>
</dbReference>
<dbReference type="NCBIfam" id="TIGR01460">
    <property type="entry name" value="HAD-SF-IIA"/>
    <property type="match status" value="1"/>
</dbReference>
<feature type="binding site" evidence="4">
    <location>
        <position position="40"/>
    </location>
    <ligand>
        <name>Mg(2+)</name>
        <dbReference type="ChEBI" id="CHEBI:18420"/>
    </ligand>
</feature>
<dbReference type="GO" id="GO:0016791">
    <property type="term" value="F:phosphatase activity"/>
    <property type="evidence" value="ECO:0007669"/>
    <property type="project" value="TreeGrafter"/>
</dbReference>
<dbReference type="EMBL" id="JAAIKC010000023">
    <property type="protein sequence ID" value="NEW09757.1"/>
    <property type="molecule type" value="Genomic_DNA"/>
</dbReference>
<dbReference type="GO" id="GO:0005737">
    <property type="term" value="C:cytoplasm"/>
    <property type="evidence" value="ECO:0007669"/>
    <property type="project" value="TreeGrafter"/>
</dbReference>
<dbReference type="PANTHER" id="PTHR19288:SF46">
    <property type="entry name" value="HALOACID DEHALOGENASE-LIKE HYDROLASE DOMAIN-CONTAINING PROTEIN 2"/>
    <property type="match status" value="1"/>
</dbReference>
<dbReference type="InterPro" id="IPR036412">
    <property type="entry name" value="HAD-like_sf"/>
</dbReference>
<feature type="active site" description="Nucleophile" evidence="2">
    <location>
        <position position="40"/>
    </location>
</feature>
<keyword evidence="1 4" id="KW-0460">Magnesium</keyword>
<name>A0A6G4A810_9BACL</name>
<evidence type="ECO:0000313" key="5">
    <source>
        <dbReference type="EMBL" id="NEW09757.1"/>
    </source>
</evidence>
<evidence type="ECO:0000256" key="2">
    <source>
        <dbReference type="PIRSR" id="PIRSR000915-1"/>
    </source>
</evidence>
<dbReference type="PIRSF" id="PIRSF000915">
    <property type="entry name" value="PGP-type_phosphatase"/>
    <property type="match status" value="1"/>
</dbReference>
<keyword evidence="5" id="KW-0378">Hydrolase</keyword>
<dbReference type="Gene3D" id="3.40.50.1000">
    <property type="entry name" value="HAD superfamily/HAD-like"/>
    <property type="match status" value="2"/>
</dbReference>
<protein>
    <recommendedName>
        <fullName evidence="1">Acid sugar phosphatase</fullName>
        <ecNumber evidence="1">3.1.3.-</ecNumber>
    </recommendedName>
</protein>
<dbReference type="GO" id="GO:0046872">
    <property type="term" value="F:metal ion binding"/>
    <property type="evidence" value="ECO:0007669"/>
    <property type="project" value="UniProtKB-KW"/>
</dbReference>
<comment type="function">
    <text evidence="1">Catalyzes the dephosphorylation of 2-6 carbon acid sugars in vitro.</text>
</comment>
<gene>
    <name evidence="5" type="ORF">GK047_27940</name>
</gene>
<feature type="binding site" evidence="4">
    <location>
        <position position="239"/>
    </location>
    <ligand>
        <name>Mg(2+)</name>
        <dbReference type="ChEBI" id="CHEBI:18420"/>
    </ligand>
</feature>
<comment type="caution">
    <text evidence="5">The sequence shown here is derived from an EMBL/GenBank/DDBJ whole genome shotgun (WGS) entry which is preliminary data.</text>
</comment>
<dbReference type="PANTHER" id="PTHR19288">
    <property type="entry name" value="4-NITROPHENYLPHOSPHATASE-RELATED"/>
    <property type="match status" value="1"/>
</dbReference>
<evidence type="ECO:0000256" key="4">
    <source>
        <dbReference type="PIRSR" id="PIRSR000915-3"/>
    </source>
</evidence>
<evidence type="ECO:0000256" key="3">
    <source>
        <dbReference type="PIRSR" id="PIRSR000915-2"/>
    </source>
</evidence>
<comment type="similarity">
    <text evidence="1">Belongs to the HAD-like hydrolase superfamily. NagD family.</text>
</comment>
<keyword evidence="1 4" id="KW-0479">Metal-binding</keyword>
<comment type="cofactor">
    <cofactor evidence="4">
        <name>Mg(2+)</name>
        <dbReference type="ChEBI" id="CHEBI:18420"/>
    </cofactor>
    <text evidence="4">Divalent metal ions. Mg(2+) is the most effective.</text>
</comment>